<reference evidence="2" key="1">
    <citation type="journal article" date="2015" name="PLoS Genet.">
        <title>The dynamic genome and transcriptome of the human fungal pathogen Blastomyces and close relative Emmonsia.</title>
        <authorList>
            <person name="Munoz J.F."/>
            <person name="Gauthier G.M."/>
            <person name="Desjardins C.A."/>
            <person name="Gallo J.E."/>
            <person name="Holder J."/>
            <person name="Sullivan T.D."/>
            <person name="Marty A.J."/>
            <person name="Carmen J.C."/>
            <person name="Chen Z."/>
            <person name="Ding L."/>
            <person name="Gujja S."/>
            <person name="Magrini V."/>
            <person name="Misas E."/>
            <person name="Mitreva M."/>
            <person name="Priest M."/>
            <person name="Saif S."/>
            <person name="Whiston E.A."/>
            <person name="Young S."/>
            <person name="Zeng Q."/>
            <person name="Goldman W.E."/>
            <person name="Mardis E.R."/>
            <person name="Taylor J.W."/>
            <person name="McEwen J.G."/>
            <person name="Clay O.K."/>
            <person name="Klein B.S."/>
            <person name="Cuomo C.A."/>
        </authorList>
    </citation>
    <scope>NUCLEOTIDE SEQUENCE [LARGE SCALE GENOMIC DNA]</scope>
    <source>
        <strain evidence="2">UAMH 139</strain>
    </source>
</reference>
<sequence length="73" mass="8347">MHCQAVHQHHNLYHSVSNLVMPEDSHRDSSQAMSYHLPNRVRDEHEARATKFLPSLGFTGGYSDIKGLMWDDG</sequence>
<comment type="caution">
    <text evidence="1">The sequence shown here is derived from an EMBL/GenBank/DDBJ whole genome shotgun (WGS) entry which is preliminary data.</text>
</comment>
<proteinExistence type="predicted"/>
<keyword evidence="2" id="KW-1185">Reference proteome</keyword>
<dbReference type="EMBL" id="LDEV01002306">
    <property type="protein sequence ID" value="KLJ09626.1"/>
    <property type="molecule type" value="Genomic_DNA"/>
</dbReference>
<dbReference type="OrthoDB" id="10279930at2759"/>
<dbReference type="Proteomes" id="UP000053573">
    <property type="component" value="Unassembled WGS sequence"/>
</dbReference>
<evidence type="ECO:0000313" key="2">
    <source>
        <dbReference type="Proteomes" id="UP000053573"/>
    </source>
</evidence>
<protein>
    <submittedName>
        <fullName evidence="1">Uncharacterized protein</fullName>
    </submittedName>
</protein>
<name>A0A0H1BKC1_9EURO</name>
<accession>A0A0H1BKC1</accession>
<organism evidence="1 2">
    <name type="scientific">Blastomyces silverae</name>
    <dbReference type="NCBI Taxonomy" id="2060906"/>
    <lineage>
        <taxon>Eukaryota</taxon>
        <taxon>Fungi</taxon>
        <taxon>Dikarya</taxon>
        <taxon>Ascomycota</taxon>
        <taxon>Pezizomycotina</taxon>
        <taxon>Eurotiomycetes</taxon>
        <taxon>Eurotiomycetidae</taxon>
        <taxon>Onygenales</taxon>
        <taxon>Ajellomycetaceae</taxon>
        <taxon>Blastomyces</taxon>
    </lineage>
</organism>
<dbReference type="AlphaFoldDB" id="A0A0H1BKC1"/>
<evidence type="ECO:0000313" key="1">
    <source>
        <dbReference type="EMBL" id="KLJ09626.1"/>
    </source>
</evidence>
<feature type="non-terminal residue" evidence="1">
    <location>
        <position position="73"/>
    </location>
</feature>
<gene>
    <name evidence="1" type="ORF">EMPG_14952</name>
</gene>